<gene>
    <name evidence="1" type="ORF">CWD94_07880</name>
</gene>
<sequence length="41" mass="4875">MTFEEMKAQIMERILQQQLVTATISQPRMKSNEVKRIKLKP</sequence>
<comment type="caution">
    <text evidence="1">The sequence shown here is derived from an EMBL/GenBank/DDBJ whole genome shotgun (WGS) entry which is preliminary data.</text>
</comment>
<dbReference type="Proteomes" id="UP000232101">
    <property type="component" value="Unassembled WGS sequence"/>
</dbReference>
<dbReference type="GO" id="GO:0032259">
    <property type="term" value="P:methylation"/>
    <property type="evidence" value="ECO:0007669"/>
    <property type="project" value="UniProtKB-KW"/>
</dbReference>
<dbReference type="AlphaFoldDB" id="A0A2M9Q849"/>
<protein>
    <submittedName>
        <fullName evidence="1">SAM-dependent methyltransferase</fullName>
    </submittedName>
</protein>
<evidence type="ECO:0000313" key="1">
    <source>
        <dbReference type="EMBL" id="PJO44261.1"/>
    </source>
</evidence>
<organism evidence="1 2">
    <name type="scientific">Lysinibacillus xylanilyticus</name>
    <dbReference type="NCBI Taxonomy" id="582475"/>
    <lineage>
        <taxon>Bacteria</taxon>
        <taxon>Bacillati</taxon>
        <taxon>Bacillota</taxon>
        <taxon>Bacilli</taxon>
        <taxon>Bacillales</taxon>
        <taxon>Bacillaceae</taxon>
        <taxon>Lysinibacillus</taxon>
    </lineage>
</organism>
<feature type="non-terminal residue" evidence="1">
    <location>
        <position position="41"/>
    </location>
</feature>
<name>A0A2M9Q849_9BACI</name>
<evidence type="ECO:0000313" key="2">
    <source>
        <dbReference type="Proteomes" id="UP000232101"/>
    </source>
</evidence>
<accession>A0A2M9Q849</accession>
<dbReference type="EMBL" id="PHQY01000424">
    <property type="protein sequence ID" value="PJO44261.1"/>
    <property type="molecule type" value="Genomic_DNA"/>
</dbReference>
<keyword evidence="1" id="KW-0808">Transferase</keyword>
<proteinExistence type="predicted"/>
<dbReference type="GO" id="GO:0008168">
    <property type="term" value="F:methyltransferase activity"/>
    <property type="evidence" value="ECO:0007669"/>
    <property type="project" value="UniProtKB-KW"/>
</dbReference>
<keyword evidence="1" id="KW-0489">Methyltransferase</keyword>
<reference evidence="1 2" key="1">
    <citation type="submission" date="2017-11" db="EMBL/GenBank/DDBJ databases">
        <title>Bacterial isolate from king chilli rhizosphere.</title>
        <authorList>
            <person name="Takhelmayum P."/>
            <person name="Sarangthem I."/>
        </authorList>
    </citation>
    <scope>NUCLEOTIDE SEQUENCE [LARGE SCALE GENOMIC DNA]</scope>
    <source>
        <strain evidence="2">t26</strain>
    </source>
</reference>